<dbReference type="Proteomes" id="UP001473302">
    <property type="component" value="Unassembled WGS sequence"/>
</dbReference>
<dbReference type="EMBL" id="BAABUK010000003">
    <property type="protein sequence ID" value="GAA5808414.1"/>
    <property type="molecule type" value="Genomic_DNA"/>
</dbReference>
<organism evidence="1 2">
    <name type="scientific">Mucor flavus</name>
    <dbReference type="NCBI Taxonomy" id="439312"/>
    <lineage>
        <taxon>Eukaryota</taxon>
        <taxon>Fungi</taxon>
        <taxon>Fungi incertae sedis</taxon>
        <taxon>Mucoromycota</taxon>
        <taxon>Mucoromycotina</taxon>
        <taxon>Mucoromycetes</taxon>
        <taxon>Mucorales</taxon>
        <taxon>Mucorineae</taxon>
        <taxon>Mucoraceae</taxon>
        <taxon>Mucor</taxon>
    </lineage>
</organism>
<keyword evidence="2" id="KW-1185">Reference proteome</keyword>
<comment type="caution">
    <text evidence="1">The sequence shown here is derived from an EMBL/GenBank/DDBJ whole genome shotgun (WGS) entry which is preliminary data.</text>
</comment>
<evidence type="ECO:0000313" key="2">
    <source>
        <dbReference type="Proteomes" id="UP001473302"/>
    </source>
</evidence>
<sequence length="134" mass="15591">MHIESICYGLKDENDENYSFKRGQNTILCRLSPDEEKMAVKFDLIQTTNTLFNFPNAKLFPKVLKSSSVFVNFDDFEDRIKEFVRTNLFPVVTDDGVIRKSLKSVLVTVDQDQIIEDILNVIYRWRFGSLVITT</sequence>
<reference evidence="1 2" key="1">
    <citation type="submission" date="2024-04" db="EMBL/GenBank/DDBJ databases">
        <title>genome sequences of Mucor flavus KT1a and Helicostylum pulchrum KT1b strains isolated from the surface of a dry-aged beef.</title>
        <authorList>
            <person name="Toyotome T."/>
            <person name="Hosono M."/>
            <person name="Torimaru M."/>
            <person name="Fukuda K."/>
            <person name="Mikami N."/>
        </authorList>
    </citation>
    <scope>NUCLEOTIDE SEQUENCE [LARGE SCALE GENOMIC DNA]</scope>
    <source>
        <strain evidence="1 2">KT1a</strain>
    </source>
</reference>
<name>A0ABP9YNI5_9FUNG</name>
<proteinExistence type="predicted"/>
<gene>
    <name evidence="1" type="ORF">MFLAVUS_001805</name>
</gene>
<evidence type="ECO:0000313" key="1">
    <source>
        <dbReference type="EMBL" id="GAA5808414.1"/>
    </source>
</evidence>
<accession>A0ABP9YNI5</accession>
<protein>
    <submittedName>
        <fullName evidence="1">Uncharacterized protein</fullName>
    </submittedName>
</protein>